<sequence>MVGSCTSKSTVIKEMQEIQDTLAVFYHRIDVIEKSLKSSLLANEDRENMEKELQDITKKLSSLEGSLQGLRRENSKTFAFAVLLMFFSFLSYGLYVMICGPP</sequence>
<feature type="transmembrane region" description="Helical" evidence="8">
    <location>
        <begin position="78"/>
        <end position="98"/>
    </location>
</feature>
<dbReference type="EMBL" id="GECZ01030751">
    <property type="protein sequence ID" value="JAS39018.1"/>
    <property type="molecule type" value="Transcribed_RNA"/>
</dbReference>
<feature type="coiled-coil region" evidence="7">
    <location>
        <begin position="39"/>
        <end position="73"/>
    </location>
</feature>
<evidence type="ECO:0000256" key="6">
    <source>
        <dbReference type="ARBA" id="ARBA00023136"/>
    </source>
</evidence>
<evidence type="ECO:0000313" key="10">
    <source>
        <dbReference type="EMBL" id="JAS40872.1"/>
    </source>
</evidence>
<gene>
    <name evidence="10" type="ORF">g.16775</name>
    <name evidence="11" type="ORF">g.16776</name>
    <name evidence="9" type="ORF">g.16777</name>
</gene>
<keyword evidence="5 7" id="KW-0175">Coiled coil</keyword>
<evidence type="ECO:0000256" key="3">
    <source>
        <dbReference type="ARBA" id="ARBA00022692"/>
    </source>
</evidence>
<evidence type="ECO:0000256" key="4">
    <source>
        <dbReference type="ARBA" id="ARBA00022989"/>
    </source>
</evidence>
<name>A0A1B6ESF1_9HEMI</name>
<proteinExistence type="predicted"/>
<protein>
    <recommendedName>
        <fullName evidence="2">Coiled-coil domain-containing protein 167</fullName>
    </recommendedName>
</protein>
<evidence type="ECO:0000256" key="7">
    <source>
        <dbReference type="SAM" id="Coils"/>
    </source>
</evidence>
<dbReference type="PANTHER" id="PTHR31759">
    <property type="entry name" value="COILED-COIL DOMAIN-CONTAINING PROTEIN 167"/>
    <property type="match status" value="1"/>
</dbReference>
<accession>A0A1B6ESF1</accession>
<evidence type="ECO:0000256" key="5">
    <source>
        <dbReference type="ARBA" id="ARBA00023054"/>
    </source>
</evidence>
<comment type="subcellular location">
    <subcellularLocation>
        <location evidence="1">Membrane</location>
        <topology evidence="1">Single-pass membrane protein</topology>
    </subcellularLocation>
</comment>
<dbReference type="InterPro" id="IPR028194">
    <property type="entry name" value="CC167"/>
</dbReference>
<keyword evidence="6 8" id="KW-0472">Membrane</keyword>
<evidence type="ECO:0000256" key="1">
    <source>
        <dbReference type="ARBA" id="ARBA00004167"/>
    </source>
</evidence>
<evidence type="ECO:0000256" key="8">
    <source>
        <dbReference type="SAM" id="Phobius"/>
    </source>
</evidence>
<keyword evidence="3 8" id="KW-0812">Transmembrane</keyword>
<evidence type="ECO:0000313" key="11">
    <source>
        <dbReference type="EMBL" id="JAS64020.1"/>
    </source>
</evidence>
<dbReference type="Pfam" id="PF15188">
    <property type="entry name" value="CCDC-167"/>
    <property type="match status" value="1"/>
</dbReference>
<evidence type="ECO:0000313" key="9">
    <source>
        <dbReference type="EMBL" id="JAS39018.1"/>
    </source>
</evidence>
<dbReference type="GO" id="GO:0016020">
    <property type="term" value="C:membrane"/>
    <property type="evidence" value="ECO:0007669"/>
    <property type="project" value="UniProtKB-SubCell"/>
</dbReference>
<keyword evidence="4 8" id="KW-1133">Transmembrane helix</keyword>
<dbReference type="PANTHER" id="PTHR31759:SF1">
    <property type="entry name" value="COILED-COIL DOMAIN-CONTAINING PROTEIN 167"/>
    <property type="match status" value="1"/>
</dbReference>
<reference evidence="10" key="1">
    <citation type="submission" date="2015-11" db="EMBL/GenBank/DDBJ databases">
        <title>De novo transcriptome assembly of four potential Pierce s Disease insect vectors from Arizona vineyards.</title>
        <authorList>
            <person name="Tassone E.E."/>
        </authorList>
    </citation>
    <scope>NUCLEOTIDE SEQUENCE</scope>
</reference>
<organism evidence="10">
    <name type="scientific">Cuerna arida</name>
    <dbReference type="NCBI Taxonomy" id="1464854"/>
    <lineage>
        <taxon>Eukaryota</taxon>
        <taxon>Metazoa</taxon>
        <taxon>Ecdysozoa</taxon>
        <taxon>Arthropoda</taxon>
        <taxon>Hexapoda</taxon>
        <taxon>Insecta</taxon>
        <taxon>Pterygota</taxon>
        <taxon>Neoptera</taxon>
        <taxon>Paraneoptera</taxon>
        <taxon>Hemiptera</taxon>
        <taxon>Auchenorrhyncha</taxon>
        <taxon>Membracoidea</taxon>
        <taxon>Cicadellidae</taxon>
        <taxon>Cicadellinae</taxon>
        <taxon>Proconiini</taxon>
        <taxon>Cuerna</taxon>
    </lineage>
</organism>
<evidence type="ECO:0000256" key="2">
    <source>
        <dbReference type="ARBA" id="ARBA00022350"/>
    </source>
</evidence>
<dbReference type="AlphaFoldDB" id="A0A1B6ESF1"/>
<dbReference type="EMBL" id="GECZ01028897">
    <property type="protein sequence ID" value="JAS40872.1"/>
    <property type="molecule type" value="Transcribed_RNA"/>
</dbReference>
<dbReference type="EMBL" id="GECZ01005749">
    <property type="protein sequence ID" value="JAS64020.1"/>
    <property type="molecule type" value="Transcribed_RNA"/>
</dbReference>